<dbReference type="Pfam" id="PF13481">
    <property type="entry name" value="AAA_25"/>
    <property type="match status" value="1"/>
</dbReference>
<dbReference type="InterPro" id="IPR020588">
    <property type="entry name" value="RecA_ATP-bd"/>
</dbReference>
<feature type="domain" description="RecA family profile 1" evidence="14">
    <location>
        <begin position="68"/>
        <end position="217"/>
    </location>
</feature>
<keyword evidence="3 11" id="KW-0227">DNA damage</keyword>
<sequence length="458" mass="49370">MAKSRTIYVCQTCGAQSPKWMGRCPDCGEWNSMVEEQDVSSASTTTLEKVKARSQAAPLPITEIVSAKDFRFSSSIRELDRVLGGGIVPGSVVLIGGDPGIGKSTILLQMTGGLSRAGLRTLYVSGEESSRQIRLRGDRLGSLHPNVYVLTEICLEDILAQVEALKPDVLVIDSIQTMYTSALNSSQGSVSQVREVAAQLMLFSKQTNISTFIVGHVTKAGSIAGPKVLEHIVDTVLYFEGERQHIYRIVRSVKNRFGSTNEIGVFEMKTSGLEEVNNPSAMFLAERPTEQVAGSAVTCCMEGTRPILIELQALVTPTNLGTSRRMTKGIDANRIALLIAVLEKIVGLFLQAQDVFINVVGGVKIDEPAVDLGLALAMASSFKNIPLPSQTIMFGEVGLAGEIRTVPYIEQRLREAEKLGFTQCILPLHAQKHLSSTFSIQAIGAASLADAIEAAFTL</sequence>
<dbReference type="GO" id="GO:0016787">
    <property type="term" value="F:hydrolase activity"/>
    <property type="evidence" value="ECO:0007669"/>
    <property type="project" value="UniProtKB-KW"/>
</dbReference>
<dbReference type="GO" id="GO:0005829">
    <property type="term" value="C:cytosol"/>
    <property type="evidence" value="ECO:0007669"/>
    <property type="project" value="TreeGrafter"/>
</dbReference>
<keyword evidence="7 11" id="KW-0067">ATP-binding</keyword>
<dbReference type="SMART" id="SM00382">
    <property type="entry name" value="AAA"/>
    <property type="match status" value="1"/>
</dbReference>
<dbReference type="Gene3D" id="3.40.50.300">
    <property type="entry name" value="P-loop containing nucleotide triphosphate hydrolases"/>
    <property type="match status" value="1"/>
</dbReference>
<dbReference type="GO" id="GO:0000725">
    <property type="term" value="P:recombinational repair"/>
    <property type="evidence" value="ECO:0007669"/>
    <property type="project" value="UniProtKB-UniRule"/>
</dbReference>
<evidence type="ECO:0000256" key="4">
    <source>
        <dbReference type="ARBA" id="ARBA00022771"/>
    </source>
</evidence>
<evidence type="ECO:0000256" key="8">
    <source>
        <dbReference type="ARBA" id="ARBA00023016"/>
    </source>
</evidence>
<dbReference type="PANTHER" id="PTHR32472:SF10">
    <property type="entry name" value="DNA REPAIR PROTEIN RADA-LIKE PROTEIN"/>
    <property type="match status" value="1"/>
</dbReference>
<dbReference type="EMBL" id="DF820478">
    <property type="protein sequence ID" value="GAK61377.1"/>
    <property type="molecule type" value="Genomic_DNA"/>
</dbReference>
<evidence type="ECO:0000313" key="15">
    <source>
        <dbReference type="EMBL" id="GAK61377.1"/>
    </source>
</evidence>
<dbReference type="HAMAP" id="MF_01498">
    <property type="entry name" value="RadA_bact"/>
    <property type="match status" value="1"/>
</dbReference>
<comment type="function">
    <text evidence="13">DNA-dependent ATPase involved in processing of recombination intermediates, plays a role in repairing DNA breaks. Stimulates the branch migration of RecA-mediated strand transfer reactions, allowing the 3' invading strand to extend heteroduplex DNA faster. Binds ssDNA in the presence of ADP but not other nucleotides, has ATPase activity that is stimulated by ssDNA and various branched DNA structures, but inhibited by SSB. Does not have RecA's homology-searching function.</text>
</comment>
<gene>
    <name evidence="11" type="primary">radA</name>
    <name evidence="15" type="ORF">U27_01277</name>
</gene>
<evidence type="ECO:0000256" key="10">
    <source>
        <dbReference type="ARBA" id="ARBA00023204"/>
    </source>
</evidence>
<reference evidence="15" key="1">
    <citation type="journal article" date="2015" name="PeerJ">
        <title>First genomic representation of candidate bacterial phylum KSB3 points to enhanced environmental sensing as a trigger of wastewater bulking.</title>
        <authorList>
            <person name="Sekiguchi Y."/>
            <person name="Ohashi A."/>
            <person name="Parks D.H."/>
            <person name="Yamauchi T."/>
            <person name="Tyson G.W."/>
            <person name="Hugenholtz P."/>
        </authorList>
    </citation>
    <scope>NUCLEOTIDE SEQUENCE [LARGE SCALE GENOMIC DNA]</scope>
</reference>
<keyword evidence="1 11" id="KW-0479">Metal-binding</keyword>
<keyword evidence="10 11" id="KW-0234">DNA repair</keyword>
<dbReference type="AlphaFoldDB" id="A0A081C9X2"/>
<evidence type="ECO:0000259" key="14">
    <source>
        <dbReference type="PROSITE" id="PS50162"/>
    </source>
</evidence>
<proteinExistence type="inferred from homology"/>
<evidence type="ECO:0000256" key="11">
    <source>
        <dbReference type="HAMAP-Rule" id="MF_01498"/>
    </source>
</evidence>
<feature type="binding site" evidence="11">
    <location>
        <begin position="97"/>
        <end position="104"/>
    </location>
    <ligand>
        <name>ATP</name>
        <dbReference type="ChEBI" id="CHEBI:30616"/>
    </ligand>
</feature>
<dbReference type="PRINTS" id="PR01874">
    <property type="entry name" value="DNAREPAIRADA"/>
</dbReference>
<dbReference type="PANTHER" id="PTHR32472">
    <property type="entry name" value="DNA REPAIR PROTEIN RADA"/>
    <property type="match status" value="1"/>
</dbReference>
<dbReference type="GO" id="GO:0003684">
    <property type="term" value="F:damaged DNA binding"/>
    <property type="evidence" value="ECO:0007669"/>
    <property type="project" value="InterPro"/>
</dbReference>
<keyword evidence="8 11" id="KW-0346">Stress response</keyword>
<accession>A0A081C9X2</accession>
<evidence type="ECO:0000256" key="1">
    <source>
        <dbReference type="ARBA" id="ARBA00022723"/>
    </source>
</evidence>
<dbReference type="Pfam" id="PF18073">
    <property type="entry name" value="Zn_ribbon_LapB"/>
    <property type="match status" value="1"/>
</dbReference>
<dbReference type="SUPFAM" id="SSF54211">
    <property type="entry name" value="Ribosomal protein S5 domain 2-like"/>
    <property type="match status" value="1"/>
</dbReference>
<comment type="similarity">
    <text evidence="11 13">Belongs to the RecA family. RadA subfamily.</text>
</comment>
<organism evidence="15">
    <name type="scientific">Vecturithrix granuli</name>
    <dbReference type="NCBI Taxonomy" id="1499967"/>
    <lineage>
        <taxon>Bacteria</taxon>
        <taxon>Candidatus Moduliflexota</taxon>
        <taxon>Candidatus Vecturitrichia</taxon>
        <taxon>Candidatus Vecturitrichales</taxon>
        <taxon>Candidatus Vecturitrichaceae</taxon>
        <taxon>Candidatus Vecturithrix</taxon>
    </lineage>
</organism>
<dbReference type="SUPFAM" id="SSF52540">
    <property type="entry name" value="P-loop containing nucleoside triphosphate hydrolases"/>
    <property type="match status" value="1"/>
</dbReference>
<dbReference type="CDD" id="cd01121">
    <property type="entry name" value="RadA_SMS_N"/>
    <property type="match status" value="1"/>
</dbReference>
<evidence type="ECO:0000256" key="12">
    <source>
        <dbReference type="NCBIfam" id="TIGR00416"/>
    </source>
</evidence>
<evidence type="ECO:0000256" key="6">
    <source>
        <dbReference type="ARBA" id="ARBA00022833"/>
    </source>
</evidence>
<dbReference type="eggNOG" id="COG1066">
    <property type="taxonomic scope" value="Bacteria"/>
</dbReference>
<dbReference type="InterPro" id="IPR020568">
    <property type="entry name" value="Ribosomal_Su5_D2-typ_SF"/>
</dbReference>
<keyword evidence="4 13" id="KW-0863">Zinc-finger</keyword>
<dbReference type="InterPro" id="IPR041166">
    <property type="entry name" value="Rubredoxin_2"/>
</dbReference>
<protein>
    <recommendedName>
        <fullName evidence="11 12">DNA repair protein RadA</fullName>
    </recommendedName>
</protein>
<evidence type="ECO:0000256" key="13">
    <source>
        <dbReference type="RuleBase" id="RU003555"/>
    </source>
</evidence>
<dbReference type="InterPro" id="IPR003593">
    <property type="entry name" value="AAA+_ATPase"/>
</dbReference>
<keyword evidence="5" id="KW-0378">Hydrolase</keyword>
<dbReference type="PROSITE" id="PS50162">
    <property type="entry name" value="RECA_2"/>
    <property type="match status" value="1"/>
</dbReference>
<dbReference type="InterPro" id="IPR004504">
    <property type="entry name" value="DNA_repair_RadA"/>
</dbReference>
<dbReference type="InterPro" id="IPR027417">
    <property type="entry name" value="P-loop_NTPase"/>
</dbReference>
<keyword evidence="16" id="KW-1185">Reference proteome</keyword>
<keyword evidence="2 11" id="KW-0547">Nucleotide-binding</keyword>
<dbReference type="GO" id="GO:0140664">
    <property type="term" value="F:ATP-dependent DNA damage sensor activity"/>
    <property type="evidence" value="ECO:0007669"/>
    <property type="project" value="InterPro"/>
</dbReference>
<name>A0A081C9X2_VECG1</name>
<keyword evidence="6 13" id="KW-0862">Zinc</keyword>
<dbReference type="GO" id="GO:0008270">
    <property type="term" value="F:zinc ion binding"/>
    <property type="evidence" value="ECO:0007669"/>
    <property type="project" value="UniProtKB-KW"/>
</dbReference>
<comment type="function">
    <text evidence="11">Plays a role in repairing double-strand DNA breaks, probably involving stabilizing or processing branched DNA or blocked replication forks.</text>
</comment>
<comment type="domain">
    <text evidence="11">The middle region has homology to RecA with ATPase motifs including the RadA KNRFG motif, while the C-terminus is homologous to Lon protease.</text>
</comment>
<feature type="region of interest" description="Lon-protease-like" evidence="11">
    <location>
        <begin position="354"/>
        <end position="458"/>
    </location>
</feature>
<feature type="short sequence motif" description="RadA KNRFG motif" evidence="11">
    <location>
        <begin position="254"/>
        <end position="258"/>
    </location>
</feature>
<keyword evidence="9 11" id="KW-0238">DNA-binding</keyword>
<dbReference type="HOGENOM" id="CLU_018264_0_1_0"/>
<evidence type="ECO:0000256" key="2">
    <source>
        <dbReference type="ARBA" id="ARBA00022741"/>
    </source>
</evidence>
<evidence type="ECO:0000313" key="16">
    <source>
        <dbReference type="Proteomes" id="UP000030661"/>
    </source>
</evidence>
<dbReference type="GO" id="GO:0005524">
    <property type="term" value="F:ATP binding"/>
    <property type="evidence" value="ECO:0007669"/>
    <property type="project" value="UniProtKB-UniRule"/>
</dbReference>
<dbReference type="STRING" id="1499967.U27_01277"/>
<evidence type="ECO:0000256" key="5">
    <source>
        <dbReference type="ARBA" id="ARBA00022801"/>
    </source>
</evidence>
<evidence type="ECO:0000256" key="3">
    <source>
        <dbReference type="ARBA" id="ARBA00022763"/>
    </source>
</evidence>
<dbReference type="InterPro" id="IPR014721">
    <property type="entry name" value="Ribsml_uS5_D2-typ_fold_subgr"/>
</dbReference>
<dbReference type="FunFam" id="3.40.50.300:FF:000050">
    <property type="entry name" value="DNA repair protein RadA"/>
    <property type="match status" value="1"/>
</dbReference>
<dbReference type="Proteomes" id="UP000030661">
    <property type="component" value="Unassembled WGS sequence"/>
</dbReference>
<dbReference type="Pfam" id="PF13541">
    <property type="entry name" value="ChlI"/>
    <property type="match status" value="1"/>
</dbReference>
<evidence type="ECO:0000256" key="7">
    <source>
        <dbReference type="ARBA" id="ARBA00022840"/>
    </source>
</evidence>
<dbReference type="Gene3D" id="3.30.230.10">
    <property type="match status" value="1"/>
</dbReference>
<evidence type="ECO:0000256" key="9">
    <source>
        <dbReference type="ARBA" id="ARBA00023125"/>
    </source>
</evidence>
<dbReference type="NCBIfam" id="TIGR00416">
    <property type="entry name" value="sms"/>
    <property type="match status" value="1"/>
</dbReference>